<comment type="caution">
    <text evidence="2">The sequence shown here is derived from an EMBL/GenBank/DDBJ whole genome shotgun (WGS) entry which is preliminary data.</text>
</comment>
<feature type="domain" description="Xylose isomerase-like TIM barrel" evidence="1">
    <location>
        <begin position="20"/>
        <end position="307"/>
    </location>
</feature>
<dbReference type="Proteomes" id="UP000070257">
    <property type="component" value="Unassembled WGS sequence"/>
</dbReference>
<dbReference type="PANTHER" id="PTHR12110:SF21">
    <property type="entry name" value="XYLOSE ISOMERASE-LIKE TIM BARREL DOMAIN-CONTAINING PROTEIN"/>
    <property type="match status" value="1"/>
</dbReference>
<name>A0A656YXR4_9EURY</name>
<dbReference type="InterPro" id="IPR036237">
    <property type="entry name" value="Xyl_isomerase-like_sf"/>
</dbReference>
<protein>
    <recommendedName>
        <fullName evidence="1">Xylose isomerase-like TIM barrel domain-containing protein</fullName>
    </recommendedName>
</protein>
<accession>A0A656YXR4</accession>
<evidence type="ECO:0000259" key="1">
    <source>
        <dbReference type="Pfam" id="PF01261"/>
    </source>
</evidence>
<proteinExistence type="predicted"/>
<keyword evidence="3" id="KW-1185">Reference proteome</keyword>
<dbReference type="SUPFAM" id="SSF51658">
    <property type="entry name" value="Xylose isomerase-like"/>
    <property type="match status" value="1"/>
</dbReference>
<gene>
    <name evidence="2" type="ORF">AKJ39_00265</name>
</gene>
<dbReference type="InterPro" id="IPR050312">
    <property type="entry name" value="IolE/XylAMocC-like"/>
</dbReference>
<dbReference type="Pfam" id="PF01261">
    <property type="entry name" value="AP_endonuc_2"/>
    <property type="match status" value="1"/>
</dbReference>
<dbReference type="EMBL" id="LHXT01000002">
    <property type="protein sequence ID" value="KXA98913.1"/>
    <property type="molecule type" value="Genomic_DNA"/>
</dbReference>
<sequence>MRIGFSSVCLSGMNFEELVNWASDNGFKALELEAYEGSDHCNVDDGLSDEEAERMNRIAEENDVIISNLQYAPNMLHPDDEKRKHNHDHLKKVIDACDKLDNCEAITTFIGRDPSRGIQENLEFMEEEYGHLVDYAKKKDVKLAIENCPMGFYFPDRFETGNIAYSPSIWERIFDVYGPTVGLAFDPSHLLWQGIDIRRSLREFMDRVYIVHGKDCMIDDENLARDGILNSEWVDALFVGKTGPGHRNIEWKSPVDQWWRYTIPGLGDIDFKGIFQEIEMQGYDFVVIIEHEDPVWYGNERLNKQGLKIGLKNLSQLLPQTGYGEIEKE</sequence>
<dbReference type="AlphaFoldDB" id="A0A656YXR4"/>
<dbReference type="PANTHER" id="PTHR12110">
    <property type="entry name" value="HYDROXYPYRUVATE ISOMERASE"/>
    <property type="match status" value="1"/>
</dbReference>
<reference evidence="2 3" key="1">
    <citation type="journal article" date="2016" name="Sci. Rep.">
        <title>Metabolic traits of an uncultured archaeal lineage -MSBL1- from brine pools of the Red Sea.</title>
        <authorList>
            <person name="Mwirichia R."/>
            <person name="Alam I."/>
            <person name="Rashid M."/>
            <person name="Vinu M."/>
            <person name="Ba-Alawi W."/>
            <person name="Anthony Kamau A."/>
            <person name="Kamanda Ngugi D."/>
            <person name="Goker M."/>
            <person name="Klenk H.P."/>
            <person name="Bajic V."/>
            <person name="Stingl U."/>
        </authorList>
    </citation>
    <scope>NUCLEOTIDE SEQUENCE [LARGE SCALE GENOMIC DNA]</scope>
    <source>
        <strain evidence="2">SCGC-AAA259J03</strain>
    </source>
</reference>
<dbReference type="Gene3D" id="3.20.20.150">
    <property type="entry name" value="Divalent-metal-dependent TIM barrel enzymes"/>
    <property type="match status" value="1"/>
</dbReference>
<evidence type="ECO:0000313" key="2">
    <source>
        <dbReference type="EMBL" id="KXA98913.1"/>
    </source>
</evidence>
<dbReference type="InterPro" id="IPR013022">
    <property type="entry name" value="Xyl_isomerase-like_TIM-brl"/>
</dbReference>
<evidence type="ECO:0000313" key="3">
    <source>
        <dbReference type="Proteomes" id="UP000070257"/>
    </source>
</evidence>
<organism evidence="2 3">
    <name type="scientific">candidate division MSBL1 archaeon SCGC-AAA259J03</name>
    <dbReference type="NCBI Taxonomy" id="1698269"/>
    <lineage>
        <taxon>Archaea</taxon>
        <taxon>Methanobacteriati</taxon>
        <taxon>Methanobacteriota</taxon>
        <taxon>candidate division MSBL1</taxon>
    </lineage>
</organism>